<protein>
    <submittedName>
        <fullName evidence="5">Response regulator</fullName>
    </submittedName>
</protein>
<evidence type="ECO:0000313" key="6">
    <source>
        <dbReference type="Proteomes" id="UP000434052"/>
    </source>
</evidence>
<evidence type="ECO:0000313" key="7">
    <source>
        <dbReference type="Proteomes" id="UP000503251"/>
    </source>
</evidence>
<evidence type="ECO:0000256" key="2">
    <source>
        <dbReference type="PROSITE-ProRule" id="PRU00169"/>
    </source>
</evidence>
<reference evidence="5 6" key="1">
    <citation type="submission" date="2018-06" db="EMBL/GenBank/DDBJ databases">
        <title>Complete genome of Desulfovibrio marinus P48SEP.</title>
        <authorList>
            <person name="Crispim J.S."/>
            <person name="Vidigal P.M.P."/>
            <person name="Silva L.C.F."/>
            <person name="Araujo L.C."/>
            <person name="Laguardia C.N."/>
            <person name="Dias R.S."/>
            <person name="Sousa M.P."/>
            <person name="Paula S.O."/>
            <person name="Silva C."/>
        </authorList>
    </citation>
    <scope>NUCLEOTIDE SEQUENCE [LARGE SCALE GENOMIC DNA]</scope>
    <source>
        <strain evidence="5 6">P48SEP</strain>
    </source>
</reference>
<dbReference type="Proteomes" id="UP000503251">
    <property type="component" value="Chromosome"/>
</dbReference>
<dbReference type="AlphaFoldDB" id="A0A6P1ZC50"/>
<dbReference type="InterPro" id="IPR001789">
    <property type="entry name" value="Sig_transdc_resp-reg_receiver"/>
</dbReference>
<evidence type="ECO:0000259" key="3">
    <source>
        <dbReference type="PROSITE" id="PS50110"/>
    </source>
</evidence>
<evidence type="ECO:0000313" key="4">
    <source>
        <dbReference type="EMBL" id="QJT11412.1"/>
    </source>
</evidence>
<dbReference type="SMART" id="SM00448">
    <property type="entry name" value="REC"/>
    <property type="match status" value="1"/>
</dbReference>
<proteinExistence type="predicted"/>
<feature type="modified residue" description="4-aspartylphosphate" evidence="2">
    <location>
        <position position="68"/>
    </location>
</feature>
<accession>A0A6P1ZC50</accession>
<gene>
    <name evidence="5" type="ORF">DQK91_21020</name>
    <name evidence="4" type="ORF">E8L03_18355</name>
</gene>
<sequence length="153" mass="16386">MRIAGKRKYDQAGDIVKQTVLVVDDAVLIRELLRDVLEEEGYNVIEASDGEEALRVADRQTPDLCIVDIFLPKRGGLSVMSELASRIGAGRIIAITGGENFDAQTVLELAQPLDVADALAKPIDTNKLIATVRRILPNSRNGSGSNGDSAANS</sequence>
<keyword evidence="7" id="KW-1185">Reference proteome</keyword>
<dbReference type="SUPFAM" id="SSF52172">
    <property type="entry name" value="CheY-like"/>
    <property type="match status" value="1"/>
</dbReference>
<dbReference type="PANTHER" id="PTHR44591">
    <property type="entry name" value="STRESS RESPONSE REGULATOR PROTEIN 1"/>
    <property type="match status" value="1"/>
</dbReference>
<dbReference type="PROSITE" id="PS50110">
    <property type="entry name" value="RESPONSE_REGULATORY"/>
    <property type="match status" value="1"/>
</dbReference>
<dbReference type="GO" id="GO:0000160">
    <property type="term" value="P:phosphorelay signal transduction system"/>
    <property type="evidence" value="ECO:0007669"/>
    <property type="project" value="InterPro"/>
</dbReference>
<feature type="domain" description="Response regulatory" evidence="3">
    <location>
        <begin position="19"/>
        <end position="136"/>
    </location>
</feature>
<dbReference type="Proteomes" id="UP000434052">
    <property type="component" value="Unassembled WGS sequence"/>
</dbReference>
<dbReference type="Pfam" id="PF00072">
    <property type="entry name" value="Response_reg"/>
    <property type="match status" value="1"/>
</dbReference>
<dbReference type="EMBL" id="QMIF01000024">
    <property type="protein sequence ID" value="TVM30386.1"/>
    <property type="molecule type" value="Genomic_DNA"/>
</dbReference>
<dbReference type="InterPro" id="IPR050595">
    <property type="entry name" value="Bact_response_regulator"/>
</dbReference>
<name>A0A6P1ZC50_9BACT</name>
<dbReference type="OrthoDB" id="9794815at2"/>
<keyword evidence="1 2" id="KW-0597">Phosphoprotein</keyword>
<dbReference type="EMBL" id="CP039543">
    <property type="protein sequence ID" value="QJT11412.1"/>
    <property type="molecule type" value="Genomic_DNA"/>
</dbReference>
<dbReference type="InterPro" id="IPR011006">
    <property type="entry name" value="CheY-like_superfamily"/>
</dbReference>
<dbReference type="Gene3D" id="3.40.50.2300">
    <property type="match status" value="1"/>
</dbReference>
<evidence type="ECO:0000313" key="5">
    <source>
        <dbReference type="EMBL" id="TVM30386.1"/>
    </source>
</evidence>
<organism evidence="5 6">
    <name type="scientific">Oceanidesulfovibrio marinus</name>
    <dbReference type="NCBI Taxonomy" id="370038"/>
    <lineage>
        <taxon>Bacteria</taxon>
        <taxon>Pseudomonadati</taxon>
        <taxon>Thermodesulfobacteriota</taxon>
        <taxon>Desulfovibrionia</taxon>
        <taxon>Desulfovibrionales</taxon>
        <taxon>Desulfovibrionaceae</taxon>
        <taxon>Oceanidesulfovibrio</taxon>
    </lineage>
</organism>
<dbReference type="PANTHER" id="PTHR44591:SF3">
    <property type="entry name" value="RESPONSE REGULATORY DOMAIN-CONTAINING PROTEIN"/>
    <property type="match status" value="1"/>
</dbReference>
<reference evidence="4 7" key="2">
    <citation type="submission" date="2019-04" db="EMBL/GenBank/DDBJ databases">
        <title>Isolation and culture of sulfate reducing bacteria from the cold seep of the South China Sea.</title>
        <authorList>
            <person name="Sun C."/>
            <person name="Liu R."/>
        </authorList>
    </citation>
    <scope>NUCLEOTIDE SEQUENCE [LARGE SCALE GENOMIC DNA]</scope>
    <source>
        <strain evidence="4 7">CS1</strain>
    </source>
</reference>
<evidence type="ECO:0000256" key="1">
    <source>
        <dbReference type="ARBA" id="ARBA00022553"/>
    </source>
</evidence>